<dbReference type="EMBL" id="JANPWB010000002">
    <property type="protein sequence ID" value="KAJ1205129.1"/>
    <property type="molecule type" value="Genomic_DNA"/>
</dbReference>
<evidence type="ECO:0000313" key="3">
    <source>
        <dbReference type="Proteomes" id="UP001066276"/>
    </source>
</evidence>
<evidence type="ECO:0000256" key="1">
    <source>
        <dbReference type="SAM" id="Phobius"/>
    </source>
</evidence>
<evidence type="ECO:0000313" key="2">
    <source>
        <dbReference type="EMBL" id="KAJ1205129.1"/>
    </source>
</evidence>
<comment type="caution">
    <text evidence="2">The sequence shown here is derived from an EMBL/GenBank/DDBJ whole genome shotgun (WGS) entry which is preliminary data.</text>
</comment>
<proteinExistence type="predicted"/>
<accession>A0AAV7VTX0</accession>
<protein>
    <submittedName>
        <fullName evidence="2">Uncharacterized protein</fullName>
    </submittedName>
</protein>
<dbReference type="AlphaFoldDB" id="A0AAV7VTX0"/>
<gene>
    <name evidence="2" type="ORF">NDU88_000564</name>
</gene>
<sequence length="80" mass="9357">LGSIRGSHSTFGVYGLCCPYPYVSPLHPIVTIHCLHCFLRLYCIFLLLCIYILCIFPILSLRVHSKILWHIVIKIKYLYF</sequence>
<reference evidence="2" key="1">
    <citation type="journal article" date="2022" name="bioRxiv">
        <title>Sequencing and chromosome-scale assembly of the giantPleurodeles waltlgenome.</title>
        <authorList>
            <person name="Brown T."/>
            <person name="Elewa A."/>
            <person name="Iarovenko S."/>
            <person name="Subramanian E."/>
            <person name="Araus A.J."/>
            <person name="Petzold A."/>
            <person name="Susuki M."/>
            <person name="Suzuki K.-i.T."/>
            <person name="Hayashi T."/>
            <person name="Toyoda A."/>
            <person name="Oliveira C."/>
            <person name="Osipova E."/>
            <person name="Leigh N.D."/>
            <person name="Simon A."/>
            <person name="Yun M.H."/>
        </authorList>
    </citation>
    <scope>NUCLEOTIDE SEQUENCE</scope>
    <source>
        <strain evidence="2">20211129_DDA</strain>
        <tissue evidence="2">Liver</tissue>
    </source>
</reference>
<feature type="non-terminal residue" evidence="2">
    <location>
        <position position="1"/>
    </location>
</feature>
<name>A0AAV7VTX0_PLEWA</name>
<dbReference type="Proteomes" id="UP001066276">
    <property type="component" value="Chromosome 1_2"/>
</dbReference>
<keyword evidence="1" id="KW-0472">Membrane</keyword>
<organism evidence="2 3">
    <name type="scientific">Pleurodeles waltl</name>
    <name type="common">Iberian ribbed newt</name>
    <dbReference type="NCBI Taxonomy" id="8319"/>
    <lineage>
        <taxon>Eukaryota</taxon>
        <taxon>Metazoa</taxon>
        <taxon>Chordata</taxon>
        <taxon>Craniata</taxon>
        <taxon>Vertebrata</taxon>
        <taxon>Euteleostomi</taxon>
        <taxon>Amphibia</taxon>
        <taxon>Batrachia</taxon>
        <taxon>Caudata</taxon>
        <taxon>Salamandroidea</taxon>
        <taxon>Salamandridae</taxon>
        <taxon>Pleurodelinae</taxon>
        <taxon>Pleurodeles</taxon>
    </lineage>
</organism>
<keyword evidence="1" id="KW-1133">Transmembrane helix</keyword>
<feature type="transmembrane region" description="Helical" evidence="1">
    <location>
        <begin position="39"/>
        <end position="59"/>
    </location>
</feature>
<keyword evidence="3" id="KW-1185">Reference proteome</keyword>
<keyword evidence="1" id="KW-0812">Transmembrane</keyword>